<proteinExistence type="predicted"/>
<dbReference type="Proteomes" id="UP000789759">
    <property type="component" value="Unassembled WGS sequence"/>
</dbReference>
<comment type="caution">
    <text evidence="1">The sequence shown here is derived from an EMBL/GenBank/DDBJ whole genome shotgun (WGS) entry which is preliminary data.</text>
</comment>
<evidence type="ECO:0000313" key="1">
    <source>
        <dbReference type="EMBL" id="CAG8634050.1"/>
    </source>
</evidence>
<sequence length="108" mass="12473">MKQQEWLIFTVFSTFNSFVSHLEIHLAFSSDASNATPVWKQIAIGSVCHFTDRFLEALLNLERDCIKWLQGTQLVTVIHRFEYNETGLKNQKLPNVIGAMDETHILIH</sequence>
<reference evidence="1" key="1">
    <citation type="submission" date="2021-06" db="EMBL/GenBank/DDBJ databases">
        <authorList>
            <person name="Kallberg Y."/>
            <person name="Tangrot J."/>
            <person name="Rosling A."/>
        </authorList>
    </citation>
    <scope>NUCLEOTIDE SEQUENCE</scope>
    <source>
        <strain evidence="1">FL966</strain>
    </source>
</reference>
<dbReference type="EMBL" id="CAJVQA010006094">
    <property type="protein sequence ID" value="CAG8634050.1"/>
    <property type="molecule type" value="Genomic_DNA"/>
</dbReference>
<dbReference type="OrthoDB" id="2445244at2759"/>
<gene>
    <name evidence="1" type="ORF">CPELLU_LOCUS8533</name>
</gene>
<name>A0A9N9DGA1_9GLOM</name>
<accession>A0A9N9DGA1</accession>
<dbReference type="AlphaFoldDB" id="A0A9N9DGA1"/>
<evidence type="ECO:0000313" key="2">
    <source>
        <dbReference type="Proteomes" id="UP000789759"/>
    </source>
</evidence>
<organism evidence="1 2">
    <name type="scientific">Cetraspora pellucida</name>
    <dbReference type="NCBI Taxonomy" id="1433469"/>
    <lineage>
        <taxon>Eukaryota</taxon>
        <taxon>Fungi</taxon>
        <taxon>Fungi incertae sedis</taxon>
        <taxon>Mucoromycota</taxon>
        <taxon>Glomeromycotina</taxon>
        <taxon>Glomeromycetes</taxon>
        <taxon>Diversisporales</taxon>
        <taxon>Gigasporaceae</taxon>
        <taxon>Cetraspora</taxon>
    </lineage>
</organism>
<protein>
    <submittedName>
        <fullName evidence="1">13254_t:CDS:1</fullName>
    </submittedName>
</protein>
<keyword evidence="2" id="KW-1185">Reference proteome</keyword>